<evidence type="ECO:0000313" key="2">
    <source>
        <dbReference type="EMBL" id="VDM88087.1"/>
    </source>
</evidence>
<evidence type="ECO:0000313" key="3">
    <source>
        <dbReference type="Proteomes" id="UP000269998"/>
    </source>
</evidence>
<dbReference type="EMBL" id="LR130759">
    <property type="protein sequence ID" value="VDM88087.1"/>
    <property type="molecule type" value="Genomic_DNA"/>
</dbReference>
<dbReference type="InterPro" id="IPR002123">
    <property type="entry name" value="Plipid/glycerol_acylTrfase"/>
</dbReference>
<protein>
    <submittedName>
        <fullName evidence="2">Diacylglycerol acyltransferase</fullName>
    </submittedName>
</protein>
<accession>A0A3S4FLS6</accession>
<dbReference type="SMART" id="SM00563">
    <property type="entry name" value="PlsC"/>
    <property type="match status" value="1"/>
</dbReference>
<dbReference type="PANTHER" id="PTHR22753:SF14">
    <property type="entry name" value="MONOACYLGLYCEROL_DIACYLGLYCEROL O-ACYLTRANSFERASE"/>
    <property type="match status" value="1"/>
</dbReference>
<dbReference type="Proteomes" id="UP000269998">
    <property type="component" value="Chromosome"/>
</dbReference>
<keyword evidence="3" id="KW-1185">Reference proteome</keyword>
<reference evidence="3" key="1">
    <citation type="submission" date="2018-02" db="EMBL/GenBank/DDBJ databases">
        <authorList>
            <person name="Seth-Smith MB H."/>
            <person name="Seth-Smith H."/>
        </authorList>
    </citation>
    <scope>NUCLEOTIDE SEQUENCE [LARGE SCALE GENOMIC DNA]</scope>
</reference>
<dbReference type="InterPro" id="IPR016676">
    <property type="entry name" value="P_lipid/glycerol_AcTrfase_prd"/>
</dbReference>
<dbReference type="KEGG" id="mbai:MB901379_01643"/>
<dbReference type="GO" id="GO:0016746">
    <property type="term" value="F:acyltransferase activity"/>
    <property type="evidence" value="ECO:0007669"/>
    <property type="project" value="UniProtKB-KW"/>
</dbReference>
<sequence>MVPSLPASYLRRGEARICGSLGTRPVCVEHGSIGYSAPMSASDARPEELREQAERYADEAQAKMADEREKRVDGIGGWVASRAGEWDLHSQDENTLHRHKFFWNLLVDYWFRMEIDGWENIPEPPTLLIGIHSGAPFVWDAWTVGLQWWRRFGPERPLHGTAHDVLMAIPGIGRYFRSMGVLPAAPDAIATALAKGRDVALWPGGEVDSLRPWTERDRANLAGRKGFVRTAIRAGVPIVPIATVGGADAMPVLIRGDRLARLLQLDRLARLKVFPLAISLPWGVAPAAIPQLPLPAKIRTRFMPAIDVDHDPARADDDAYVNAKYQQVEDTIQRGMDALTRKRALPLFG</sequence>
<dbReference type="PANTHER" id="PTHR22753">
    <property type="entry name" value="TRANSMEMBRANE PROTEIN 68"/>
    <property type="match status" value="1"/>
</dbReference>
<keyword evidence="2" id="KW-0808">Transferase</keyword>
<feature type="domain" description="Phospholipid/glycerol acyltransferase" evidence="1">
    <location>
        <begin position="126"/>
        <end position="246"/>
    </location>
</feature>
<gene>
    <name evidence="2" type="ORF">MB901379_01643</name>
</gene>
<dbReference type="AlphaFoldDB" id="A0A3S4FLS6"/>
<dbReference type="GO" id="GO:0016020">
    <property type="term" value="C:membrane"/>
    <property type="evidence" value="ECO:0007669"/>
    <property type="project" value="TreeGrafter"/>
</dbReference>
<keyword evidence="2" id="KW-0012">Acyltransferase</keyword>
<dbReference type="CDD" id="cd07987">
    <property type="entry name" value="LPLAT_MGAT-like"/>
    <property type="match status" value="1"/>
</dbReference>
<dbReference type="Pfam" id="PF01553">
    <property type="entry name" value="Acyltransferase"/>
    <property type="match status" value="1"/>
</dbReference>
<proteinExistence type="predicted"/>
<dbReference type="PIRSF" id="PIRSF016753">
    <property type="entry name" value="P_lipid/glycerol_ac_tran_prd"/>
    <property type="match status" value="1"/>
</dbReference>
<name>A0A3S4FLS6_9MYCO</name>
<organism evidence="2 3">
    <name type="scientific">Mycobacterium basiliense</name>
    <dbReference type="NCBI Taxonomy" id="2094119"/>
    <lineage>
        <taxon>Bacteria</taxon>
        <taxon>Bacillati</taxon>
        <taxon>Actinomycetota</taxon>
        <taxon>Actinomycetes</taxon>
        <taxon>Mycobacteriales</taxon>
        <taxon>Mycobacteriaceae</taxon>
        <taxon>Mycobacterium</taxon>
    </lineage>
</organism>
<evidence type="ECO:0000259" key="1">
    <source>
        <dbReference type="SMART" id="SM00563"/>
    </source>
</evidence>